<comment type="caution">
    <text evidence="1">The sequence shown here is derived from an EMBL/GenBank/DDBJ whole genome shotgun (WGS) entry which is preliminary data.</text>
</comment>
<gene>
    <name evidence="1" type="ORF">RPERSI_LOCUS3064</name>
</gene>
<dbReference type="Proteomes" id="UP000789920">
    <property type="component" value="Unassembled WGS sequence"/>
</dbReference>
<proteinExistence type="predicted"/>
<dbReference type="EMBL" id="CAJVQC010003592">
    <property type="protein sequence ID" value="CAG8529323.1"/>
    <property type="molecule type" value="Genomic_DNA"/>
</dbReference>
<accession>A0ACA9LIY5</accession>
<reference evidence="1" key="1">
    <citation type="submission" date="2021-06" db="EMBL/GenBank/DDBJ databases">
        <authorList>
            <person name="Kallberg Y."/>
            <person name="Tangrot J."/>
            <person name="Rosling A."/>
        </authorList>
    </citation>
    <scope>NUCLEOTIDE SEQUENCE</scope>
    <source>
        <strain evidence="1">MA461A</strain>
    </source>
</reference>
<name>A0ACA9LIY5_9GLOM</name>
<protein>
    <submittedName>
        <fullName evidence="1">24944_t:CDS:1</fullName>
    </submittedName>
</protein>
<evidence type="ECO:0000313" key="1">
    <source>
        <dbReference type="EMBL" id="CAG8529323.1"/>
    </source>
</evidence>
<feature type="non-terminal residue" evidence="1">
    <location>
        <position position="1"/>
    </location>
</feature>
<keyword evidence="2" id="KW-1185">Reference proteome</keyword>
<organism evidence="1 2">
    <name type="scientific">Racocetra persica</name>
    <dbReference type="NCBI Taxonomy" id="160502"/>
    <lineage>
        <taxon>Eukaryota</taxon>
        <taxon>Fungi</taxon>
        <taxon>Fungi incertae sedis</taxon>
        <taxon>Mucoromycota</taxon>
        <taxon>Glomeromycotina</taxon>
        <taxon>Glomeromycetes</taxon>
        <taxon>Diversisporales</taxon>
        <taxon>Gigasporaceae</taxon>
        <taxon>Racocetra</taxon>
    </lineage>
</organism>
<evidence type="ECO:0000313" key="2">
    <source>
        <dbReference type="Proteomes" id="UP000789920"/>
    </source>
</evidence>
<sequence length="46" mass="5108">VIITGVASVILTGYLGIKVCFSRRKAAIPYPFMYATREEAENDSKK</sequence>